<dbReference type="PROSITE" id="PS00330">
    <property type="entry name" value="HEMOLYSIN_CALCIUM"/>
    <property type="match status" value="2"/>
</dbReference>
<dbReference type="SUPFAM" id="SSF51120">
    <property type="entry name" value="beta-Roll"/>
    <property type="match status" value="1"/>
</dbReference>
<dbReference type="EMBL" id="CP045226">
    <property type="protein sequence ID" value="QFS43699.1"/>
    <property type="molecule type" value="Genomic_DNA"/>
</dbReference>
<proteinExistence type="predicted"/>
<organism evidence="2 3">
    <name type="scientific">Nostoc sphaeroides CCNUC1</name>
    <dbReference type="NCBI Taxonomy" id="2653204"/>
    <lineage>
        <taxon>Bacteria</taxon>
        <taxon>Bacillati</taxon>
        <taxon>Cyanobacteriota</taxon>
        <taxon>Cyanophyceae</taxon>
        <taxon>Nostocales</taxon>
        <taxon>Nostocaceae</taxon>
        <taxon>Nostoc</taxon>
    </lineage>
</organism>
<dbReference type="Proteomes" id="UP000326678">
    <property type="component" value="Chromosome Gxm1"/>
</dbReference>
<dbReference type="InterPro" id="IPR006626">
    <property type="entry name" value="PbH1"/>
</dbReference>
<dbReference type="InterPro" id="IPR001343">
    <property type="entry name" value="Hemolysn_Ca-bd"/>
</dbReference>
<evidence type="ECO:0000313" key="2">
    <source>
        <dbReference type="EMBL" id="QFS43699.1"/>
    </source>
</evidence>
<dbReference type="InterPro" id="IPR018511">
    <property type="entry name" value="Hemolysin-typ_Ca-bd_CS"/>
</dbReference>
<dbReference type="InterPro" id="IPR059226">
    <property type="entry name" value="Choice_anch_Q_dom"/>
</dbReference>
<dbReference type="KEGG" id="nsh:GXM_01172"/>
<protein>
    <recommendedName>
        <fullName evidence="1">DUF4347 domain-containing protein</fullName>
    </recommendedName>
</protein>
<dbReference type="InterPro" id="IPR011050">
    <property type="entry name" value="Pectin_lyase_fold/virulence"/>
</dbReference>
<dbReference type="Pfam" id="PF00353">
    <property type="entry name" value="HemolysinCabind"/>
    <property type="match status" value="2"/>
</dbReference>
<dbReference type="SUPFAM" id="SSF51126">
    <property type="entry name" value="Pectin lyase-like"/>
    <property type="match status" value="3"/>
</dbReference>
<dbReference type="NCBIfam" id="NF041518">
    <property type="entry name" value="choice_anch_Q"/>
    <property type="match status" value="2"/>
</dbReference>
<keyword evidence="3" id="KW-1185">Reference proteome</keyword>
<reference evidence="2 3" key="1">
    <citation type="submission" date="2019-10" db="EMBL/GenBank/DDBJ databases">
        <title>Genomic and transcriptomic insights into the perfect genentic adaptation of a filamentous nitrogen-fixing cyanobacterium to rice fields.</title>
        <authorList>
            <person name="Chen Z."/>
        </authorList>
    </citation>
    <scope>NUCLEOTIDE SEQUENCE [LARGE SCALE GENOMIC DNA]</scope>
    <source>
        <strain evidence="2">CCNUC1</strain>
    </source>
</reference>
<dbReference type="Pfam" id="PF14252">
    <property type="entry name" value="DUF4347"/>
    <property type="match status" value="1"/>
</dbReference>
<feature type="domain" description="DUF4347" evidence="1">
    <location>
        <begin position="23"/>
        <end position="189"/>
    </location>
</feature>
<dbReference type="InterPro" id="IPR025592">
    <property type="entry name" value="DUF4347"/>
</dbReference>
<name>A0A5P8VUT9_9NOSO</name>
<dbReference type="GO" id="GO:0005509">
    <property type="term" value="F:calcium ion binding"/>
    <property type="evidence" value="ECO:0007669"/>
    <property type="project" value="InterPro"/>
</dbReference>
<dbReference type="PANTHER" id="PTHR11319">
    <property type="entry name" value="G PROTEIN-COUPLED RECEPTOR-RELATED"/>
    <property type="match status" value="1"/>
</dbReference>
<dbReference type="PRINTS" id="PR00313">
    <property type="entry name" value="CABNDNGRPT"/>
</dbReference>
<dbReference type="PANTHER" id="PTHR11319:SF35">
    <property type="entry name" value="OUTER MEMBRANE PROTEIN PMPC-RELATED"/>
    <property type="match status" value="1"/>
</dbReference>
<evidence type="ECO:0000259" key="1">
    <source>
        <dbReference type="Pfam" id="PF14252"/>
    </source>
</evidence>
<dbReference type="Gene3D" id="2.150.10.10">
    <property type="entry name" value="Serralysin-like metalloprotease, C-terminal"/>
    <property type="match status" value="2"/>
</dbReference>
<dbReference type="InterPro" id="IPR012332">
    <property type="entry name" value="Autotransporter_pectin_lyase_C"/>
</dbReference>
<accession>A0A5P8VUT9</accession>
<dbReference type="SMART" id="SM00710">
    <property type="entry name" value="PbH1"/>
    <property type="match status" value="9"/>
</dbReference>
<dbReference type="Gene3D" id="2.160.20.20">
    <property type="match status" value="1"/>
</dbReference>
<dbReference type="InterPro" id="IPR011049">
    <property type="entry name" value="Serralysin-like_metalloprot_C"/>
</dbReference>
<gene>
    <name evidence="2" type="ORF">GXM_01172</name>
</gene>
<evidence type="ECO:0000313" key="3">
    <source>
        <dbReference type="Proteomes" id="UP000326678"/>
    </source>
</evidence>
<sequence length="1603" mass="165315">MTIITKLQVRSKLTISTAKTHNLVFIDTAVEDYQSLANGVTPNTKVFFITPTQNGIKEITKILTNYHGQNLTSIHIVAHGVPGCLYLGNTRLGLDTLNNYQEQLQQWQQLTSKPKFENLLLYSCNLAAGDAGAEFITKLHQLTGLNIAASRERVGTAALGGNWKLEVCTAQMEVSLAFTQTTQQAYTGVFATFTVNCISDEDDGDRNNGITTLREAIKLANNTAGSDTITFAGVFADNTPDTITLTSGQLRVTDNLTILGTGASQLTISGNNASRVFEISGLGTDVLIDGLKIADGKLKLPDTYPQPPGGGGILVNESSILSLTNSKVSGNNSGGGISGRGTISLTNSTVSGNTATSGGGISGGTISLTNSIVSGNTATSGGGISGGTISLTNSTVSGNTATSGGGISGGTISLTNSTVSGNTATQYGGGISGGTISLTNSTVAGNTATQYGGGISILNLGSFIIESSTVSDNTAGTDGGGIYNFGISGVYGYYDQDEPSSSLINSTISGNKANNSGGGIYNNQPLTLLNTTITNNTADLDSDGNGNGGGILNAINYFYGETRSLNVGNSIIAENFDNSTSGEIYPDVAGDFIDAGNNLIGKSNGSTGFNTSTLVGTSVNPIDPKLGTLQNNGGKTFTHTLQPGSPAINAGSNTLVFSQISTDQRSAERIADSTVDIGAVELQPSSTITPPTTSKPKDTVVTNTNDSGEGSLRQAILNANANAGEDTITFAGVFSDATPDIINLTSGQLTITDDVRILGTGTSNLTVSGNNVFKVFEIGENGTDATIDSLKVANANNIFGAILVHSNTTLNLNNSNVSNSTGSVGGIFNRGTLNLTNTTVSDNIGLTVGGGIYNSGSLNLNNSIVANNETFLYDAPSYGGGIFNTGTLEITNSILSNNEAFPRGVSGNAPESSTYGGSIYNSGIAKVTNSTLFGSSAEFGGGIYNSGSLSLTNTTVSSNIANGGGGISNSGKLTLSNSTITDNAASRGYSAWNSFTGGGGIVNETNGTVIVANTIIAGNYVDYPYVGEDVNSDVIGKFTDSGNNLIGNRTGSTGFTISTLVGISDNPIDPKLGPLQNNGGTTLTHALLKDSPAINAGNNALVPKGITTDGRSTGFDRIFNGIVDTGAYEATAILLNQSPVNTIPNSFYAYEGTPQIFSAAQNSKFAISDIDAGTNAVQVTLTATNGTLTLNSTSGLNFTTGDGIADSSLTFTGTISSINNALDGLSFTATNSSGTGSISITTNDLGNTGPGGAFSDTDIIDNIYLSPNIVDGTYGDDTLIGTNYTDRITATRGNDTVTGNKGNDYLSGFLGGRDRYIYNLGDGIDTITEFGGVGTGYNPSKDIIAEVDTIKFNGAGLTAHNLLLTQNNKNLEITFEGVADAKVILEEFTLQNLDNLFPTVTKRAVGNILFDGQTSIRDSYDVFDTTSTQKTLFNKNTVTFLNDLNNNVEGFDNSDDVINAQGGNDVIDGKSGDDLLRGGVGHDMLIGGAGNDTLIGNAGNDTLTGGSGNDRFVYQTLSDRGWVGDTITDFESSNDQLVLSNLFESLDYSGSNPISDDYLRFVQLGTDTQVQVNSGDSTVDFNTLVTLNTFTATKLVLGTNVIV</sequence>
<dbReference type="RefSeq" id="WP_152588350.1">
    <property type="nucleotide sequence ID" value="NZ_CP045226.1"/>
</dbReference>